<evidence type="ECO:0000256" key="1">
    <source>
        <dbReference type="ARBA" id="ARBA00001678"/>
    </source>
</evidence>
<evidence type="ECO:0000256" key="2">
    <source>
        <dbReference type="ARBA" id="ARBA00004613"/>
    </source>
</evidence>
<accession>A0A0D5NRW0</accession>
<dbReference type="InterPro" id="IPR017853">
    <property type="entry name" value="GH"/>
</dbReference>
<dbReference type="PANTHER" id="PTHR31451">
    <property type="match status" value="1"/>
</dbReference>
<dbReference type="KEGG" id="pbj:VN24_20500"/>
<dbReference type="PANTHER" id="PTHR31451:SF39">
    <property type="entry name" value="MANNAN ENDO-1,4-BETA-MANNOSIDASE 1"/>
    <property type="match status" value="1"/>
</dbReference>
<organism evidence="12 13">
    <name type="scientific">Paenibacillus beijingensis</name>
    <dbReference type="NCBI Taxonomy" id="1126833"/>
    <lineage>
        <taxon>Bacteria</taxon>
        <taxon>Bacillati</taxon>
        <taxon>Bacillota</taxon>
        <taxon>Bacilli</taxon>
        <taxon>Bacillales</taxon>
        <taxon>Paenibacillaceae</taxon>
        <taxon>Paenibacillus</taxon>
    </lineage>
</organism>
<dbReference type="HOGENOM" id="CLU_361640_0_0_9"/>
<feature type="chain" id="PRO_5002296523" description="mannan endo-1,4-beta-mannosidase" evidence="8">
    <location>
        <begin position="22"/>
        <end position="767"/>
    </location>
</feature>
<dbReference type="InterPro" id="IPR010496">
    <property type="entry name" value="AL/BT2_dom"/>
</dbReference>
<evidence type="ECO:0000259" key="10">
    <source>
        <dbReference type="Pfam" id="PF25275"/>
    </source>
</evidence>
<evidence type="ECO:0000256" key="5">
    <source>
        <dbReference type="ARBA" id="ARBA00022729"/>
    </source>
</evidence>
<dbReference type="Proteomes" id="UP000032633">
    <property type="component" value="Chromosome"/>
</dbReference>
<feature type="domain" description="3-keto-alpha-glucoside-1,2-lyase/3-keto-2-hydroxy-glucal hydratase" evidence="9">
    <location>
        <begin position="606"/>
        <end position="764"/>
    </location>
</feature>
<dbReference type="SUPFAM" id="SSF49265">
    <property type="entry name" value="Fibronectin type III"/>
    <property type="match status" value="1"/>
</dbReference>
<name>A0A0D5NRW0_9BACL</name>
<dbReference type="SUPFAM" id="SSF51445">
    <property type="entry name" value="(Trans)glycosidases"/>
    <property type="match status" value="1"/>
</dbReference>
<dbReference type="GO" id="GO:0000272">
    <property type="term" value="P:polysaccharide catabolic process"/>
    <property type="evidence" value="ECO:0007669"/>
    <property type="project" value="InterPro"/>
</dbReference>
<sequence>MLFVLILSAGWLFVSSHSAWASFSSFITRSGDKFMDGGTEFRFVGTNVPFLLRSWADPAEIEDTMKAAAASGINVIRAYPFEVRMSADPQGTFRHVMGPGNFNESAFKLADKAIQLANQYNIRLIIPFVDNYNYVGGYADWAAFRGKSASEFWTDATLKQDFKNFISYVLNRTNSYTNILYKDDKAIMAWQLGNELLSTDSWTSEMAAYTKSIDPNHLVGDGGYVRAQGIRTNAVNDANIDFIDPHIYSYHQVDMAAKLSEWRNTTAGKKPLIIGEFGDYSAAETEQLLGIVQSNGTSGAMYWGTMPHHKLGGWHWPPLNGWVYLRYPGFASGDWAEETAIVGKLRQYAYAMQGQSPPAWPAPAAPVMLPADSVHNLSWRGSAGAREYEIGRAQSASGPWTVIAANATDDVSVPRFYNDTVPLFDDTTAVPGTSYYYRVRAKSADGVASVYSNVIGPIMARDVIVVDNGGINYTETGTWGSSTLPGSYNGGSRYSSLAGSTARWQPNVTAPGYYSIFVRYPYHATSALNARYKIYHNGVFDSVSGIDQTVLADGKWRLIDTVYFAGGPSEYIELQAVGGSSANYRADAVLVEPRLFGDSFQRDGGVAGWTAPSGVWSTATDGTTVFKQSGTTGEAEAYAGPSVADAAVSAAVKAYDLSGANASAGLIARASADLSSFYTMRINYDTNKLQLYKKVSGVWTKLGETDFQASPGTWYLLRLELKGASIKAFVNGSIKLNVSDTALSAGYSGLRTYGQTVVFDNFHISAN</sequence>
<dbReference type="InterPro" id="IPR045053">
    <property type="entry name" value="MAN-like"/>
</dbReference>
<keyword evidence="13" id="KW-1185">Reference proteome</keyword>
<feature type="signal peptide" evidence="8">
    <location>
        <begin position="1"/>
        <end position="21"/>
    </location>
</feature>
<evidence type="ECO:0000259" key="11">
    <source>
        <dbReference type="Pfam" id="PF26410"/>
    </source>
</evidence>
<evidence type="ECO:0000256" key="3">
    <source>
        <dbReference type="ARBA" id="ARBA00012706"/>
    </source>
</evidence>
<feature type="domain" description="Glycoside hydrolase family 5" evidence="11">
    <location>
        <begin position="25"/>
        <end position="249"/>
    </location>
</feature>
<dbReference type="Gene3D" id="3.20.20.80">
    <property type="entry name" value="Glycosidases"/>
    <property type="match status" value="1"/>
</dbReference>
<dbReference type="Pfam" id="PF06439">
    <property type="entry name" value="3keto-disac_hyd"/>
    <property type="match status" value="1"/>
</dbReference>
<reference evidence="12 13" key="1">
    <citation type="journal article" date="2015" name="J. Biotechnol.">
        <title>Complete genome sequence of Paenibacillus beijingensis 7188(T) (=DSM 24997(T)), a novel rhizobacterium from jujube garden soil.</title>
        <authorList>
            <person name="Kwak Y."/>
            <person name="Shin J.H."/>
        </authorList>
    </citation>
    <scope>NUCLEOTIDE SEQUENCE [LARGE SCALE GENOMIC DNA]</scope>
    <source>
        <strain evidence="12 13">DSM 24997</strain>
    </source>
</reference>
<dbReference type="InterPro" id="IPR013783">
    <property type="entry name" value="Ig-like_fold"/>
</dbReference>
<dbReference type="Gene3D" id="2.60.40.10">
    <property type="entry name" value="Immunoglobulins"/>
    <property type="match status" value="1"/>
</dbReference>
<protein>
    <recommendedName>
        <fullName evidence="3">mannan endo-1,4-beta-mannosidase</fullName>
        <ecNumber evidence="3">3.2.1.78</ecNumber>
    </recommendedName>
</protein>
<proteinExistence type="predicted"/>
<keyword evidence="5 8" id="KW-0732">Signal</keyword>
<keyword evidence="7" id="KW-0326">Glycosidase</keyword>
<evidence type="ECO:0000256" key="6">
    <source>
        <dbReference type="ARBA" id="ARBA00022801"/>
    </source>
</evidence>
<keyword evidence="4" id="KW-0964">Secreted</keyword>
<evidence type="ECO:0000313" key="13">
    <source>
        <dbReference type="Proteomes" id="UP000032633"/>
    </source>
</evidence>
<keyword evidence="6" id="KW-0378">Hydrolase</keyword>
<evidence type="ECO:0000256" key="7">
    <source>
        <dbReference type="ARBA" id="ARBA00023295"/>
    </source>
</evidence>
<evidence type="ECO:0000256" key="8">
    <source>
        <dbReference type="SAM" id="SignalP"/>
    </source>
</evidence>
<dbReference type="InterPro" id="IPR033803">
    <property type="entry name" value="CBD-like_Golvesin-Xly"/>
</dbReference>
<gene>
    <name evidence="12" type="ORF">VN24_20500</name>
</gene>
<evidence type="ECO:0000313" key="12">
    <source>
        <dbReference type="EMBL" id="AJY77890.1"/>
    </source>
</evidence>
<evidence type="ECO:0000256" key="4">
    <source>
        <dbReference type="ARBA" id="ARBA00022525"/>
    </source>
</evidence>
<comment type="subcellular location">
    <subcellularLocation>
        <location evidence="2">Secreted</location>
    </subcellularLocation>
</comment>
<dbReference type="InterPro" id="IPR036116">
    <property type="entry name" value="FN3_sf"/>
</dbReference>
<dbReference type="EMBL" id="CP011058">
    <property type="protein sequence ID" value="AJY77890.1"/>
    <property type="molecule type" value="Genomic_DNA"/>
</dbReference>
<dbReference type="STRING" id="1126833.VN24_20500"/>
<dbReference type="GO" id="GO:0005576">
    <property type="term" value="C:extracellular region"/>
    <property type="evidence" value="ECO:0007669"/>
    <property type="project" value="UniProtKB-SubCell"/>
</dbReference>
<feature type="domain" description="Golvesin/Xly CBD-like" evidence="10">
    <location>
        <begin position="464"/>
        <end position="590"/>
    </location>
</feature>
<dbReference type="Pfam" id="PF25275">
    <property type="entry name" value="Golvesin_C"/>
    <property type="match status" value="1"/>
</dbReference>
<reference evidence="13" key="2">
    <citation type="submission" date="2015-03" db="EMBL/GenBank/DDBJ databases">
        <title>Genome sequence of Paenibacillus beijingensis strain DSM 24997T.</title>
        <authorList>
            <person name="Kwak Y."/>
            <person name="Shin J.-H."/>
        </authorList>
    </citation>
    <scope>NUCLEOTIDE SEQUENCE [LARGE SCALE GENOMIC DNA]</scope>
    <source>
        <strain evidence="13">DSM 24997</strain>
    </source>
</reference>
<evidence type="ECO:0000259" key="9">
    <source>
        <dbReference type="Pfam" id="PF06439"/>
    </source>
</evidence>
<dbReference type="InterPro" id="IPR001547">
    <property type="entry name" value="Glyco_hydro_5"/>
</dbReference>
<dbReference type="AlphaFoldDB" id="A0A0D5NRW0"/>
<dbReference type="GO" id="GO:0016985">
    <property type="term" value="F:mannan endo-1,4-beta-mannosidase activity"/>
    <property type="evidence" value="ECO:0007669"/>
    <property type="project" value="TreeGrafter"/>
</dbReference>
<dbReference type="Gene3D" id="2.60.120.560">
    <property type="entry name" value="Exo-inulinase, domain 1"/>
    <property type="match status" value="1"/>
</dbReference>
<comment type="catalytic activity">
    <reaction evidence="1">
        <text>Random hydrolysis of (1-&gt;4)-beta-D-mannosidic linkages in mannans, galactomannans and glucomannans.</text>
        <dbReference type="EC" id="3.2.1.78"/>
    </reaction>
</comment>
<dbReference type="EC" id="3.2.1.78" evidence="3"/>
<dbReference type="PATRIC" id="fig|1126833.4.peg.4510"/>
<dbReference type="Pfam" id="PF26410">
    <property type="entry name" value="GH5_mannosidase"/>
    <property type="match status" value="1"/>
</dbReference>